<evidence type="ECO:0000256" key="6">
    <source>
        <dbReference type="ARBA" id="ARBA00023157"/>
    </source>
</evidence>
<dbReference type="AlphaFoldDB" id="A0A139WNE5"/>
<organism evidence="11 12">
    <name type="scientific">Tribolium castaneum</name>
    <name type="common">Red flour beetle</name>
    <dbReference type="NCBI Taxonomy" id="7070"/>
    <lineage>
        <taxon>Eukaryota</taxon>
        <taxon>Metazoa</taxon>
        <taxon>Ecdysozoa</taxon>
        <taxon>Arthropoda</taxon>
        <taxon>Hexapoda</taxon>
        <taxon>Insecta</taxon>
        <taxon>Pterygota</taxon>
        <taxon>Neoptera</taxon>
        <taxon>Endopterygota</taxon>
        <taxon>Coleoptera</taxon>
        <taxon>Polyphaga</taxon>
        <taxon>Cucujiformia</taxon>
        <taxon>Tenebrionidae</taxon>
        <taxon>Tenebrionidae incertae sedis</taxon>
        <taxon>Tribolium</taxon>
    </lineage>
</organism>
<evidence type="ECO:0000256" key="1">
    <source>
        <dbReference type="ARBA" id="ARBA00004138"/>
    </source>
</evidence>
<dbReference type="InParanoid" id="A0A139WNE5"/>
<dbReference type="SUPFAM" id="SSF82895">
    <property type="entry name" value="TSP-1 type 1 repeat"/>
    <property type="match status" value="1"/>
</dbReference>
<protein>
    <recommendedName>
        <fullName evidence="3">Cilia- and flagella-associated protein 157</fullName>
    </recommendedName>
</protein>
<name>A0A139WNE5_TRICA</name>
<feature type="region of interest" description="Disordered" evidence="9">
    <location>
        <begin position="892"/>
        <end position="914"/>
    </location>
</feature>
<keyword evidence="4 8" id="KW-0175">Coiled coil</keyword>
<feature type="chain" id="PRO_5007300293" description="Cilia- and flagella-associated protein 157" evidence="10">
    <location>
        <begin position="29"/>
        <end position="1069"/>
    </location>
</feature>
<dbReference type="OMA" id="YIHYINS"/>
<evidence type="ECO:0000256" key="5">
    <source>
        <dbReference type="ARBA" id="ARBA00023069"/>
    </source>
</evidence>
<reference evidence="11 12" key="2">
    <citation type="journal article" date="2010" name="Nucleic Acids Res.">
        <title>BeetleBase in 2010: revisions to provide comprehensive genomic information for Tribolium castaneum.</title>
        <authorList>
            <person name="Kim H.S."/>
            <person name="Murphy T."/>
            <person name="Xia J."/>
            <person name="Caragea D."/>
            <person name="Park Y."/>
            <person name="Beeman R.W."/>
            <person name="Lorenzen M.D."/>
            <person name="Butcher S."/>
            <person name="Manak J.R."/>
            <person name="Brown S.J."/>
        </authorList>
    </citation>
    <scope>GENOME REANNOTATION</scope>
    <source>
        <strain evidence="11 12">Georgia GA2</strain>
    </source>
</reference>
<dbReference type="eggNOG" id="ENOG502QQK8">
    <property type="taxonomic scope" value="Eukaryota"/>
</dbReference>
<sequence length="1069" mass="120886">MKKIALCRALMNFPLFLLVFCLAKDGDAGGSIPGIELSMPPSHIALSGDLHIQITSSSFPPLMLQLSRLEGNIAQPLTTFPVLPEARALSLNTTIVKIPCGYFSKGGQYYILIKKQPIGGSNSTLVGDDDSVITRSLDVRWPMPQLSVTPEHIQTYPETPVMAILEFPEVVCPPVTDSPISAIPEFWLELHYCGHSLLTCDNDDNRQNNSNVQVLDQVRGFGGRRVFTLRCELFGLAGFYALFLRPTATTQLLPHTAAYVKADWSEQFVFNVHARSILPCDGHSGIKVLFQYPSCILASGDRVRVFARLRANVASLAPPTSLEYVAEKRVIRGQHSLHFDCDLFTERYVEYCFVYVSQAINEAVADVRMDCVPTLPVTENESGGWGPWSPWTPCSSTCIGGTRSRYRFCDSPPPRYGAKFCELCYINYNMAKGKKKGKKKKKAPKIDPNALTEVDKTFYELTITDLNRKLARLRSLTTELEEKNEQLQTDLSKLDEDRNDIIIYLKRMLQERSDEIAELQERLRALEETRQDETEQYEAKITDLENEYKQMHEQLTSEIKLLEGKLNSLEEFRIQRDELMKKFEDQEIAMEEQEKRHKNELYDIERKFIIGKDKLKKDMEARLLQLSSEFQEATELRIAATTHRVIRENIAINNELDAMLITHQKLHSDNAKMKDRDRTLRQETELHEAEKKKALNKVRVQLKLIDRLTTEHEDMKQKLTKYETTEQEMHQTSEELQKTKQDVLCLNHKIKLLEQNIHALKCRESSLKTELSNLDFDNDRLTTVLAQAVLSIKEVLELQSRMSDEALKASKRENLLTQLFVLLSEAETKKGRKASLDTIGSLSATYERGDLGFVPKPLTRRSTLSTLRDIQAQTGPSFDEFLAIGKEEDLEQQETSLVSSEEESKGSEGTLVEEESDVFFDEEEEAADESMLEYDDVELLDEEDEEIKAAREVAATKSANELIVERALSSAAIAKKLSGIGSKEKSRSRISFKASKEKGVGQSSKEEVAEKKSQEKELGKASREGMSTDKLKRVSIGETTEMVIPGETAAPLPKNGDKSAETSTSEPST</sequence>
<dbReference type="SMART" id="SM00209">
    <property type="entry name" value="TSP1"/>
    <property type="match status" value="1"/>
</dbReference>
<accession>A0A139WNE5</accession>
<dbReference type="Proteomes" id="UP000007266">
    <property type="component" value="Linkage group 2"/>
</dbReference>
<feature type="coiled-coil region" evidence="8">
    <location>
        <begin position="705"/>
        <end position="770"/>
    </location>
</feature>
<dbReference type="PANTHER" id="PTHR31954">
    <property type="entry name" value="CILIA- AND FLAGELLA-ASSOCIATED PROTEIN 157"/>
    <property type="match status" value="1"/>
</dbReference>
<evidence type="ECO:0000256" key="2">
    <source>
        <dbReference type="ARBA" id="ARBA00010841"/>
    </source>
</evidence>
<evidence type="ECO:0000256" key="9">
    <source>
        <dbReference type="SAM" id="MobiDB-lite"/>
    </source>
</evidence>
<feature type="signal peptide" evidence="10">
    <location>
        <begin position="1"/>
        <end position="28"/>
    </location>
</feature>
<dbReference type="GO" id="GO:0036064">
    <property type="term" value="C:ciliary basal body"/>
    <property type="evidence" value="ECO:0000318"/>
    <property type="project" value="GO_Central"/>
</dbReference>
<keyword evidence="7" id="KW-0966">Cell projection</keyword>
<proteinExistence type="inferred from homology"/>
<comment type="similarity">
    <text evidence="2">Belongs to the CFAP157 family.</text>
</comment>
<evidence type="ECO:0000256" key="7">
    <source>
        <dbReference type="ARBA" id="ARBA00023273"/>
    </source>
</evidence>
<dbReference type="InterPro" id="IPR038844">
    <property type="entry name" value="CFAP157"/>
</dbReference>
<keyword evidence="6" id="KW-1015">Disulfide bond</keyword>
<dbReference type="Gene3D" id="2.20.100.10">
    <property type="entry name" value="Thrombospondin type-1 (TSP1) repeat"/>
    <property type="match status" value="1"/>
</dbReference>
<feature type="compositionally biased region" description="Basic and acidic residues" evidence="9">
    <location>
        <begin position="994"/>
        <end position="1032"/>
    </location>
</feature>
<keyword evidence="10" id="KW-0732">Signal</keyword>
<reference evidence="11 12" key="1">
    <citation type="journal article" date="2008" name="Nature">
        <title>The genome of the model beetle and pest Tribolium castaneum.</title>
        <authorList>
            <consortium name="Tribolium Genome Sequencing Consortium"/>
            <person name="Richards S."/>
            <person name="Gibbs R.A."/>
            <person name="Weinstock G.M."/>
            <person name="Brown S.J."/>
            <person name="Denell R."/>
            <person name="Beeman R.W."/>
            <person name="Gibbs R."/>
            <person name="Beeman R.W."/>
            <person name="Brown S.J."/>
            <person name="Bucher G."/>
            <person name="Friedrich M."/>
            <person name="Grimmelikhuijzen C.J."/>
            <person name="Klingler M."/>
            <person name="Lorenzen M."/>
            <person name="Richards S."/>
            <person name="Roth S."/>
            <person name="Schroder R."/>
            <person name="Tautz D."/>
            <person name="Zdobnov E.M."/>
            <person name="Muzny D."/>
            <person name="Gibbs R.A."/>
            <person name="Weinstock G.M."/>
            <person name="Attaway T."/>
            <person name="Bell S."/>
            <person name="Buhay C.J."/>
            <person name="Chandrabose M.N."/>
            <person name="Chavez D."/>
            <person name="Clerk-Blankenburg K.P."/>
            <person name="Cree A."/>
            <person name="Dao M."/>
            <person name="Davis C."/>
            <person name="Chacko J."/>
            <person name="Dinh H."/>
            <person name="Dugan-Rocha S."/>
            <person name="Fowler G."/>
            <person name="Garner T.T."/>
            <person name="Garnes J."/>
            <person name="Gnirke A."/>
            <person name="Hawes A."/>
            <person name="Hernandez J."/>
            <person name="Hines S."/>
            <person name="Holder M."/>
            <person name="Hume J."/>
            <person name="Jhangiani S.N."/>
            <person name="Joshi V."/>
            <person name="Khan Z.M."/>
            <person name="Jackson L."/>
            <person name="Kovar C."/>
            <person name="Kowis A."/>
            <person name="Lee S."/>
            <person name="Lewis L.R."/>
            <person name="Margolis J."/>
            <person name="Morgan M."/>
            <person name="Nazareth L.V."/>
            <person name="Nguyen N."/>
            <person name="Okwuonu G."/>
            <person name="Parker D."/>
            <person name="Richards S."/>
            <person name="Ruiz S.J."/>
            <person name="Santibanez J."/>
            <person name="Savard J."/>
            <person name="Scherer S.E."/>
            <person name="Schneider B."/>
            <person name="Sodergren E."/>
            <person name="Tautz D."/>
            <person name="Vattahil S."/>
            <person name="Villasana D."/>
            <person name="White C.S."/>
            <person name="Wright R."/>
            <person name="Park Y."/>
            <person name="Beeman R.W."/>
            <person name="Lord J."/>
            <person name="Oppert B."/>
            <person name="Lorenzen M."/>
            <person name="Brown S."/>
            <person name="Wang L."/>
            <person name="Savard J."/>
            <person name="Tautz D."/>
            <person name="Richards S."/>
            <person name="Weinstock G."/>
            <person name="Gibbs R.A."/>
            <person name="Liu Y."/>
            <person name="Worley K."/>
            <person name="Weinstock G."/>
            <person name="Elsik C.G."/>
            <person name="Reese J.T."/>
            <person name="Elhaik E."/>
            <person name="Landan G."/>
            <person name="Graur D."/>
            <person name="Arensburger P."/>
            <person name="Atkinson P."/>
            <person name="Beeman R.W."/>
            <person name="Beidler J."/>
            <person name="Brown S.J."/>
            <person name="Demuth J.P."/>
            <person name="Drury D.W."/>
            <person name="Du Y.Z."/>
            <person name="Fujiwara H."/>
            <person name="Lorenzen M."/>
            <person name="Maselli V."/>
            <person name="Osanai M."/>
            <person name="Park Y."/>
            <person name="Robertson H.M."/>
            <person name="Tu Z."/>
            <person name="Wang J.J."/>
            <person name="Wang S."/>
            <person name="Richards S."/>
            <person name="Song H."/>
            <person name="Zhang L."/>
            <person name="Sodergren E."/>
            <person name="Werner D."/>
            <person name="Stanke M."/>
            <person name="Morgenstern B."/>
            <person name="Solovyev V."/>
            <person name="Kosarev P."/>
            <person name="Brown G."/>
            <person name="Chen H.C."/>
            <person name="Ermolaeva O."/>
            <person name="Hlavina W."/>
            <person name="Kapustin Y."/>
            <person name="Kiryutin B."/>
            <person name="Kitts P."/>
            <person name="Maglott D."/>
            <person name="Pruitt K."/>
            <person name="Sapojnikov V."/>
            <person name="Souvorov A."/>
            <person name="Mackey A.J."/>
            <person name="Waterhouse R.M."/>
            <person name="Wyder S."/>
            <person name="Zdobnov E.M."/>
            <person name="Zdobnov E.M."/>
            <person name="Wyder S."/>
            <person name="Kriventseva E.V."/>
            <person name="Kadowaki T."/>
            <person name="Bork P."/>
            <person name="Aranda M."/>
            <person name="Bao R."/>
            <person name="Beermann A."/>
            <person name="Berns N."/>
            <person name="Bolognesi R."/>
            <person name="Bonneton F."/>
            <person name="Bopp D."/>
            <person name="Brown S.J."/>
            <person name="Bucher G."/>
            <person name="Butts T."/>
            <person name="Chaumot A."/>
            <person name="Denell R.E."/>
            <person name="Ferrier D.E."/>
            <person name="Friedrich M."/>
            <person name="Gordon C.M."/>
            <person name="Jindra M."/>
            <person name="Klingler M."/>
            <person name="Lan Q."/>
            <person name="Lattorff H.M."/>
            <person name="Laudet V."/>
            <person name="von Levetsow C."/>
            <person name="Liu Z."/>
            <person name="Lutz R."/>
            <person name="Lynch J.A."/>
            <person name="da Fonseca R.N."/>
            <person name="Posnien N."/>
            <person name="Reuter R."/>
            <person name="Roth S."/>
            <person name="Savard J."/>
            <person name="Schinko J.B."/>
            <person name="Schmitt C."/>
            <person name="Schoppmeier M."/>
            <person name="Schroder R."/>
            <person name="Shippy T.D."/>
            <person name="Simonnet F."/>
            <person name="Marques-Souza H."/>
            <person name="Tautz D."/>
            <person name="Tomoyasu Y."/>
            <person name="Trauner J."/>
            <person name="Van der Zee M."/>
            <person name="Vervoort M."/>
            <person name="Wittkopp N."/>
            <person name="Wimmer E.A."/>
            <person name="Yang X."/>
            <person name="Jones A.K."/>
            <person name="Sattelle D.B."/>
            <person name="Ebert P.R."/>
            <person name="Nelson D."/>
            <person name="Scott J.G."/>
            <person name="Beeman R.W."/>
            <person name="Muthukrishnan S."/>
            <person name="Kramer K.J."/>
            <person name="Arakane Y."/>
            <person name="Beeman R.W."/>
            <person name="Zhu Q."/>
            <person name="Hogenkamp D."/>
            <person name="Dixit R."/>
            <person name="Oppert B."/>
            <person name="Jiang H."/>
            <person name="Zou Z."/>
            <person name="Marshall J."/>
            <person name="Elpidina E."/>
            <person name="Vinokurov K."/>
            <person name="Oppert C."/>
            <person name="Zou Z."/>
            <person name="Evans J."/>
            <person name="Lu Z."/>
            <person name="Zhao P."/>
            <person name="Sumathipala N."/>
            <person name="Altincicek B."/>
            <person name="Vilcinskas A."/>
            <person name="Williams M."/>
            <person name="Hultmark D."/>
            <person name="Hetru C."/>
            <person name="Jiang H."/>
            <person name="Grimmelikhuijzen C.J."/>
            <person name="Hauser F."/>
            <person name="Cazzamali G."/>
            <person name="Williamson M."/>
            <person name="Park Y."/>
            <person name="Li B."/>
            <person name="Tanaka Y."/>
            <person name="Predel R."/>
            <person name="Neupert S."/>
            <person name="Schachtner J."/>
            <person name="Verleyen P."/>
            <person name="Raible F."/>
            <person name="Bork P."/>
            <person name="Friedrich M."/>
            <person name="Walden K.K."/>
            <person name="Robertson H.M."/>
            <person name="Angeli S."/>
            <person name="Foret S."/>
            <person name="Bucher G."/>
            <person name="Schuetz S."/>
            <person name="Maleszka R."/>
            <person name="Wimmer E.A."/>
            <person name="Beeman R.W."/>
            <person name="Lorenzen M."/>
            <person name="Tomoyasu Y."/>
            <person name="Miller S.C."/>
            <person name="Grossmann D."/>
            <person name="Bucher G."/>
        </authorList>
    </citation>
    <scope>NUCLEOTIDE SEQUENCE [LARGE SCALE GENOMIC DNA]</scope>
    <source>
        <strain evidence="11 12">Georgia GA2</strain>
    </source>
</reference>
<evidence type="ECO:0000256" key="3">
    <source>
        <dbReference type="ARBA" id="ARBA00014087"/>
    </source>
</evidence>
<dbReference type="STRING" id="7070.A0A139WNE5"/>
<dbReference type="InterPro" id="IPR036383">
    <property type="entry name" value="TSP1_rpt_sf"/>
</dbReference>
<dbReference type="FunFam" id="2.20.100.10:FF:000001">
    <property type="entry name" value="semaphorin-5A isoform X1"/>
    <property type="match status" value="1"/>
</dbReference>
<dbReference type="PANTHER" id="PTHR31954:SF1">
    <property type="entry name" value="CILIA- AND FLAGELLA-ASSOCIATED PROTEIN 157"/>
    <property type="match status" value="1"/>
</dbReference>
<feature type="region of interest" description="Disordered" evidence="9">
    <location>
        <begin position="978"/>
        <end position="1069"/>
    </location>
</feature>
<keyword evidence="5" id="KW-0969">Cilium</keyword>
<dbReference type="PROSITE" id="PS50092">
    <property type="entry name" value="TSP1"/>
    <property type="match status" value="1"/>
</dbReference>
<feature type="coiled-coil region" evidence="8">
    <location>
        <begin position="463"/>
        <end position="636"/>
    </location>
</feature>
<keyword evidence="12" id="KW-1185">Reference proteome</keyword>
<dbReference type="InterPro" id="IPR000884">
    <property type="entry name" value="TSP1_rpt"/>
</dbReference>
<evidence type="ECO:0000256" key="4">
    <source>
        <dbReference type="ARBA" id="ARBA00023054"/>
    </source>
</evidence>
<dbReference type="EMBL" id="KQ971310">
    <property type="protein sequence ID" value="KYB29520.1"/>
    <property type="molecule type" value="Genomic_DNA"/>
</dbReference>
<evidence type="ECO:0000313" key="11">
    <source>
        <dbReference type="EMBL" id="KYB29520.1"/>
    </source>
</evidence>
<dbReference type="Pfam" id="PF00090">
    <property type="entry name" value="TSP_1"/>
    <property type="match status" value="1"/>
</dbReference>
<dbReference type="GO" id="GO:0008017">
    <property type="term" value="F:microtubule binding"/>
    <property type="evidence" value="ECO:0000318"/>
    <property type="project" value="GO_Central"/>
</dbReference>
<comment type="subcellular location">
    <subcellularLocation>
        <location evidence="1">Cell projection</location>
        <location evidence="1">Cilium</location>
    </subcellularLocation>
</comment>
<evidence type="ECO:0000256" key="10">
    <source>
        <dbReference type="SAM" id="SignalP"/>
    </source>
</evidence>
<evidence type="ECO:0000256" key="8">
    <source>
        <dbReference type="SAM" id="Coils"/>
    </source>
</evidence>
<gene>
    <name evidence="11" type="primary">AUGUSTUS-3.0.2_32006</name>
    <name evidence="11" type="ORF">TcasGA2_TC032006</name>
</gene>
<evidence type="ECO:0000313" key="12">
    <source>
        <dbReference type="Proteomes" id="UP000007266"/>
    </source>
</evidence>